<proteinExistence type="predicted"/>
<evidence type="ECO:0000313" key="1">
    <source>
        <dbReference type="EMBL" id="EGG12983.1"/>
    </source>
</evidence>
<protein>
    <submittedName>
        <fullName evidence="1">Secreted protein</fullName>
    </submittedName>
</protein>
<dbReference type="KEGG" id="mlr:MELLADRAFT_58717"/>
<dbReference type="GeneID" id="18929223"/>
<dbReference type="HOGENOM" id="CLU_1046134_0_0_1"/>
<dbReference type="OrthoDB" id="10341295at2759"/>
<keyword evidence="2" id="KW-1185">Reference proteome</keyword>
<dbReference type="Proteomes" id="UP000001072">
    <property type="component" value="Unassembled WGS sequence"/>
</dbReference>
<evidence type="ECO:0000313" key="2">
    <source>
        <dbReference type="Proteomes" id="UP000001072"/>
    </source>
</evidence>
<organism evidence="2">
    <name type="scientific">Melampsora larici-populina (strain 98AG31 / pathotype 3-4-7)</name>
    <name type="common">Poplar leaf rust fungus</name>
    <dbReference type="NCBI Taxonomy" id="747676"/>
    <lineage>
        <taxon>Eukaryota</taxon>
        <taxon>Fungi</taxon>
        <taxon>Dikarya</taxon>
        <taxon>Basidiomycota</taxon>
        <taxon>Pucciniomycotina</taxon>
        <taxon>Pucciniomycetes</taxon>
        <taxon>Pucciniales</taxon>
        <taxon>Melampsoraceae</taxon>
        <taxon>Melampsora</taxon>
    </lineage>
</organism>
<accession>F4R4K6</accession>
<dbReference type="EMBL" id="GL883090">
    <property type="protein sequence ID" value="EGG12983.1"/>
    <property type="molecule type" value="Genomic_DNA"/>
</dbReference>
<sequence length="266" mass="30650">MNYQNILAIIILVTSKDVSSSIVPAHVSTNTASGSHFFQTNESHIVWDPLTQQHLDLYKEIQDFHDQLLADYVPPDENGTQNLSPPQQMYMDYDSERKEKSKNEVLYDKKLTGIELEVKSRLDQIERDLNEIERCPNGQLMYKGKNVYTADQLKHIEKKVKSLKPGFDYVYLGDGKFVRIEKEAWDLSGACGRVRAFDSDLKTLLYETGYFHSNWSSLAPGDLTLAEGLLYLGWCIPYKIANHFIEKYWETVQEKYLMGLKALFSS</sequence>
<name>F4R4K6_MELLP</name>
<gene>
    <name evidence="1" type="ORF">MELLADRAFT_58717</name>
</gene>
<dbReference type="AlphaFoldDB" id="F4R4K6"/>
<dbReference type="VEuPathDB" id="FungiDB:MELLADRAFT_58717"/>
<dbReference type="RefSeq" id="XP_007403921.1">
    <property type="nucleotide sequence ID" value="XM_007403859.1"/>
</dbReference>
<reference evidence="2" key="1">
    <citation type="journal article" date="2011" name="Proc. Natl. Acad. Sci. U.S.A.">
        <title>Obligate biotrophy features unraveled by the genomic analysis of rust fungi.</title>
        <authorList>
            <person name="Duplessis S."/>
            <person name="Cuomo C.A."/>
            <person name="Lin Y.-C."/>
            <person name="Aerts A."/>
            <person name="Tisserant E."/>
            <person name="Veneault-Fourrey C."/>
            <person name="Joly D.L."/>
            <person name="Hacquard S."/>
            <person name="Amselem J."/>
            <person name="Cantarel B.L."/>
            <person name="Chiu R."/>
            <person name="Coutinho P.M."/>
            <person name="Feau N."/>
            <person name="Field M."/>
            <person name="Frey P."/>
            <person name="Gelhaye E."/>
            <person name="Goldberg J."/>
            <person name="Grabherr M.G."/>
            <person name="Kodira C.D."/>
            <person name="Kohler A."/>
            <person name="Kuees U."/>
            <person name="Lindquist E.A."/>
            <person name="Lucas S.M."/>
            <person name="Mago R."/>
            <person name="Mauceli E."/>
            <person name="Morin E."/>
            <person name="Murat C."/>
            <person name="Pangilinan J.L."/>
            <person name="Park R."/>
            <person name="Pearson M."/>
            <person name="Quesneville H."/>
            <person name="Rouhier N."/>
            <person name="Sakthikumar S."/>
            <person name="Salamov A.A."/>
            <person name="Schmutz J."/>
            <person name="Selles B."/>
            <person name="Shapiro H."/>
            <person name="Tanguay P."/>
            <person name="Tuskan G.A."/>
            <person name="Henrissat B."/>
            <person name="Van de Peer Y."/>
            <person name="Rouze P."/>
            <person name="Ellis J.G."/>
            <person name="Dodds P.N."/>
            <person name="Schein J.E."/>
            <person name="Zhong S."/>
            <person name="Hamelin R.C."/>
            <person name="Grigoriev I.V."/>
            <person name="Szabo L.J."/>
            <person name="Martin F."/>
        </authorList>
    </citation>
    <scope>NUCLEOTIDE SEQUENCE [LARGE SCALE GENOMIC DNA]</scope>
    <source>
        <strain evidence="2">98AG31 / pathotype 3-4-7</strain>
    </source>
</reference>
<dbReference type="InParanoid" id="F4R4K6"/>